<keyword evidence="5" id="KW-0812">Transmembrane</keyword>
<dbReference type="InterPro" id="IPR003593">
    <property type="entry name" value="AAA+_ATPase"/>
</dbReference>
<dbReference type="GO" id="GO:0005524">
    <property type="term" value="F:ATP binding"/>
    <property type="evidence" value="ECO:0007669"/>
    <property type="project" value="UniProtKB-UniRule"/>
</dbReference>
<evidence type="ECO:0000259" key="6">
    <source>
        <dbReference type="PROSITE" id="PS50901"/>
    </source>
</evidence>
<feature type="transmembrane region" description="Helical" evidence="5">
    <location>
        <begin position="346"/>
        <end position="363"/>
    </location>
</feature>
<evidence type="ECO:0000313" key="8">
    <source>
        <dbReference type="Proteomes" id="UP000605670"/>
    </source>
</evidence>
<protein>
    <submittedName>
        <fullName evidence="7">Cell division protein FtsK</fullName>
    </submittedName>
</protein>
<dbReference type="PROSITE" id="PS50901">
    <property type="entry name" value="FTSK"/>
    <property type="match status" value="2"/>
</dbReference>
<evidence type="ECO:0000256" key="5">
    <source>
        <dbReference type="SAM" id="Phobius"/>
    </source>
</evidence>
<dbReference type="InterPro" id="IPR050206">
    <property type="entry name" value="FtsK/SpoIIIE/SftA"/>
</dbReference>
<evidence type="ECO:0000256" key="4">
    <source>
        <dbReference type="SAM" id="MobiDB-lite"/>
    </source>
</evidence>
<keyword evidence="2 3" id="KW-0067">ATP-binding</keyword>
<feature type="domain" description="FtsK" evidence="6">
    <location>
        <begin position="720"/>
        <end position="910"/>
    </location>
</feature>
<dbReference type="CDD" id="cd01127">
    <property type="entry name" value="TrwB_TraG_TraD_VirD4"/>
    <property type="match status" value="1"/>
</dbReference>
<keyword evidence="5" id="KW-0472">Membrane</keyword>
<dbReference type="PANTHER" id="PTHR22683:SF1">
    <property type="entry name" value="TYPE VII SECRETION SYSTEM PROTEIN ESSC"/>
    <property type="match status" value="1"/>
</dbReference>
<evidence type="ECO:0000256" key="2">
    <source>
        <dbReference type="ARBA" id="ARBA00022840"/>
    </source>
</evidence>
<reference evidence="7" key="2">
    <citation type="submission" date="2020-09" db="EMBL/GenBank/DDBJ databases">
        <authorList>
            <person name="Sun Q."/>
            <person name="Zhou Y."/>
        </authorList>
    </citation>
    <scope>NUCLEOTIDE SEQUENCE</scope>
    <source>
        <strain evidence="7">CGMCC 1.12160</strain>
    </source>
</reference>
<keyword evidence="5" id="KW-1133">Transmembrane helix</keyword>
<keyword evidence="8" id="KW-1185">Reference proteome</keyword>
<proteinExistence type="predicted"/>
<dbReference type="Gene3D" id="3.40.50.300">
    <property type="entry name" value="P-loop containing nucleotide triphosphate hydrolases"/>
    <property type="match status" value="4"/>
</dbReference>
<dbReference type="SUPFAM" id="SSF52540">
    <property type="entry name" value="P-loop containing nucleoside triphosphate hydrolases"/>
    <property type="match status" value="3"/>
</dbReference>
<feature type="compositionally biased region" description="Low complexity" evidence="4">
    <location>
        <begin position="275"/>
        <end position="285"/>
    </location>
</feature>
<evidence type="ECO:0000313" key="7">
    <source>
        <dbReference type="EMBL" id="GGF54120.1"/>
    </source>
</evidence>
<dbReference type="PANTHER" id="PTHR22683">
    <property type="entry name" value="SPORULATION PROTEIN RELATED"/>
    <property type="match status" value="1"/>
</dbReference>
<feature type="transmembrane region" description="Helical" evidence="5">
    <location>
        <begin position="321"/>
        <end position="339"/>
    </location>
</feature>
<evidence type="ECO:0000256" key="1">
    <source>
        <dbReference type="ARBA" id="ARBA00022741"/>
    </source>
</evidence>
<sequence length="1549" mass="166303">MRLMITVVVPHGPAAADHTHDLVVDTEDDSTVGDLARALARHLPGPHRDGAAARGAGPGVPHLRVVRGEEQNPPVPVDRELPVPLLFHGSAPLDPSLPLAASTVRHGSLVGLGEPVPELLAEPTGTVEVRLASGPGAGLVTRLATGDHIVGSSPHGSVRLPAIGLPEHCLTLRVRPDGGVEVTPEPDVLGILQQPVWRARPLPGPIVLDADAEIRERREGESTYTELPPGTRVISPEDPVPLVHVEREEVAPGQEWLVGQTLAVGPCLLELARPSAPDASLSPSPQGATLDYNRPPRLLPAVRQTDFTLPNEPRRPLGQQLPWAFILLPAVAGIAMFLLTQRAYTLIFIALTPLMALANWLSGRSQERKRYRVDFAEYTTRMRKVQQSALEALTEERASRRRDLPDPGAVLMTAIGPRARLWERRRTDPDWLLARFGTADQVSRVTVKARDREEHEGDIVWTAPDVPVTVGLAEAGVTGVAGPQRRAVARWVLAQLAVLHSPVDLDVTLLTTREGEGDWHWARWLPHLRSDEGDPELAQVGVDDETTARRIAELVAELERRLAQRGSSGFSTTAQTFPPMLVVLDGSRRLRLLPGMIPLLQQGPSVQMVFLCLDEDERLLPEECSAVVQADEPHMTVRITERWVTEGIRPDLVSTAWAERVARALAPVRDVSAEDAAASIPTSSRLLEVIRLDPPTAEKVEELWSTVGRTTTAVVGEGAEGPFAVDMVRDGPHGLVAGTTGSGKSEFLQTLIASLAVRNRPDEMTFVLVDYKGGAAFKDCNRLPHTVGMVTDLDGHLTGRALESLGAELRRREHQLAAADAKDIEDYLATKGPDDEPMPRLLIVIDEFAALVAELPDFVTGLVDIARRGRSLGVHLILATQRPAGVVSAEIKSNTNLRIALRVTDAGDSQDVIEARDAAEIAKSTPGRAYARLGHSSLIPFQSSRVGGRRRGAGRAAQVRLRGMPFHELGVAPARAAVAEEDASVPTDLAELVAACREASERTGVVAPPSPWLPALEEVVTLEQVLEASPHAIPAPDRLVLPIGVVDLPAEQRRDVATYDLERGGHLAVVGASRSGRSTVLRALAGAIARDVSPADVHVYGIDCGNNALLPLQAMPHVGAVVTRDQTDRMDRLVARLRGLISDRQQRLAEDGYADVTEQRAAAAPEDRLPYLLVLLDRWEGFFQAYDGLDGGRLVTAVQQVLQEGAAAGVRVVMTGDRSLTMGRMSTLLDDTLMLRTTDPGDFTTIGMPVKKVPASMPDGRGFRAEGLRETQVALLDEDPAGTAQVRALQALARASAERYAALPRPLRPFHVDLLPVRVDAQEAARLAAQDAADGVVVPSTSLAIAVGGDTLGVRHLDAVDHGPGLLVTGARRTGRSTALRQLAAQALERRWNVAVVTPRTSPLRELEGRDGVFGPWDLSSDQSAVPAELTSLVADPVPLLVVVDDLELVGSDGWLADALVRTLESMRDTDNLLVGAGNGADLQSHYRGPASLLKKAGSGLMLAPQSSADADLFGARLNRSAFGLSMPPGGGYLVHSGQATRVQVIWPD</sequence>
<dbReference type="Pfam" id="PF01580">
    <property type="entry name" value="FtsK_SpoIIIE"/>
    <property type="match status" value="2"/>
</dbReference>
<keyword evidence="1 3" id="KW-0547">Nucleotide-binding</keyword>
<organism evidence="7 8">
    <name type="scientific">Ornithinimicrobium tianjinense</name>
    <dbReference type="NCBI Taxonomy" id="1195761"/>
    <lineage>
        <taxon>Bacteria</taxon>
        <taxon>Bacillati</taxon>
        <taxon>Actinomycetota</taxon>
        <taxon>Actinomycetes</taxon>
        <taxon>Micrococcales</taxon>
        <taxon>Ornithinimicrobiaceae</taxon>
        <taxon>Ornithinimicrobium</taxon>
    </lineage>
</organism>
<dbReference type="InterPro" id="IPR027417">
    <property type="entry name" value="P-loop_NTPase"/>
</dbReference>
<dbReference type="GO" id="GO:0051301">
    <property type="term" value="P:cell division"/>
    <property type="evidence" value="ECO:0007669"/>
    <property type="project" value="UniProtKB-KW"/>
</dbReference>
<gene>
    <name evidence="7" type="ORF">GCM10011366_22450</name>
</gene>
<feature type="binding site" evidence="3">
    <location>
        <begin position="1071"/>
        <end position="1078"/>
    </location>
    <ligand>
        <name>ATP</name>
        <dbReference type="ChEBI" id="CHEBI:30616"/>
    </ligand>
</feature>
<evidence type="ECO:0000256" key="3">
    <source>
        <dbReference type="PROSITE-ProRule" id="PRU00289"/>
    </source>
</evidence>
<keyword evidence="7" id="KW-0131">Cell cycle</keyword>
<feature type="region of interest" description="Disordered" evidence="4">
    <location>
        <begin position="218"/>
        <end position="237"/>
    </location>
</feature>
<dbReference type="GO" id="GO:0003677">
    <property type="term" value="F:DNA binding"/>
    <property type="evidence" value="ECO:0007669"/>
    <property type="project" value="InterPro"/>
</dbReference>
<dbReference type="Proteomes" id="UP000605670">
    <property type="component" value="Unassembled WGS sequence"/>
</dbReference>
<name>A0A917BRF6_9MICO</name>
<dbReference type="SMART" id="SM00382">
    <property type="entry name" value="AAA"/>
    <property type="match status" value="3"/>
</dbReference>
<dbReference type="InterPro" id="IPR002543">
    <property type="entry name" value="FtsK_dom"/>
</dbReference>
<feature type="region of interest" description="Disordered" evidence="4">
    <location>
        <begin position="275"/>
        <end position="294"/>
    </location>
</feature>
<feature type="binding site" evidence="3">
    <location>
        <begin position="738"/>
        <end position="745"/>
    </location>
    <ligand>
        <name>ATP</name>
        <dbReference type="ChEBI" id="CHEBI:30616"/>
    </ligand>
</feature>
<accession>A0A917BRF6</accession>
<dbReference type="EMBL" id="BMEM01000003">
    <property type="protein sequence ID" value="GGF54120.1"/>
    <property type="molecule type" value="Genomic_DNA"/>
</dbReference>
<reference evidence="7" key="1">
    <citation type="journal article" date="2014" name="Int. J. Syst. Evol. Microbiol.">
        <title>Complete genome sequence of Corynebacterium casei LMG S-19264T (=DSM 44701T), isolated from a smear-ripened cheese.</title>
        <authorList>
            <consortium name="US DOE Joint Genome Institute (JGI-PGF)"/>
            <person name="Walter F."/>
            <person name="Albersmeier A."/>
            <person name="Kalinowski J."/>
            <person name="Ruckert C."/>
        </authorList>
    </citation>
    <scope>NUCLEOTIDE SEQUENCE</scope>
    <source>
        <strain evidence="7">CGMCC 1.12160</strain>
    </source>
</reference>
<comment type="caution">
    <text evidence="7">The sequence shown here is derived from an EMBL/GenBank/DDBJ whole genome shotgun (WGS) entry which is preliminary data.</text>
</comment>
<keyword evidence="7" id="KW-0132">Cell division</keyword>
<feature type="domain" description="FtsK" evidence="6">
    <location>
        <begin position="1053"/>
        <end position="1248"/>
    </location>
</feature>